<dbReference type="KEGG" id="aace:A0U92_09780"/>
<dbReference type="InterPro" id="IPR050707">
    <property type="entry name" value="HTH_MetabolicPath_Reg"/>
</dbReference>
<dbReference type="SMART" id="SM00346">
    <property type="entry name" value="HTH_ICLR"/>
    <property type="match status" value="1"/>
</dbReference>
<dbReference type="EMBL" id="CP014692">
    <property type="protein sequence ID" value="AQS86401.1"/>
    <property type="molecule type" value="Genomic_DNA"/>
</dbReference>
<dbReference type="OrthoDB" id="6057486at2"/>
<organism evidence="6 7">
    <name type="scientific">Acetobacter aceti</name>
    <dbReference type="NCBI Taxonomy" id="435"/>
    <lineage>
        <taxon>Bacteria</taxon>
        <taxon>Pseudomonadati</taxon>
        <taxon>Pseudomonadota</taxon>
        <taxon>Alphaproteobacteria</taxon>
        <taxon>Acetobacterales</taxon>
        <taxon>Acetobacteraceae</taxon>
        <taxon>Acetobacter</taxon>
        <taxon>Acetobacter subgen. Acetobacter</taxon>
    </lineage>
</organism>
<reference evidence="6 7" key="1">
    <citation type="submission" date="2016-03" db="EMBL/GenBank/DDBJ databases">
        <title>Acetic acid bacteria sequencing.</title>
        <authorList>
            <person name="Brandt J."/>
            <person name="Jakob F."/>
            <person name="Vogel R.F."/>
        </authorList>
    </citation>
    <scope>NUCLEOTIDE SEQUENCE [LARGE SCALE GENOMIC DNA]</scope>
    <source>
        <strain evidence="6 7">TMW2.1153</strain>
    </source>
</reference>
<dbReference type="Gene3D" id="3.30.450.40">
    <property type="match status" value="1"/>
</dbReference>
<sequence length="269" mass="28624">MMKESESVPALRRAVKILDLVSTQDSPPNAATIARLLNLPRSSAHGLVTVMAELGLLETTGGSGGGGFRLGSRLLDWAVQVSPRQDLLNAFHQLIGERPELGAYTVSLSMLEGEEVVYVASRANEKGFGIHYNVGLRLPAMYTATGMAQLGAMEGAGLRKWLTLYPMSSWPSPPTTTGASAPVVVMDEIAGVRRRGYAVDDEQVQVGVWCFAAPVHDLAGQVVAGLGISQPKPKDTLKQAESMGRLVVSIAQVLSGRLGYRGRWGALGE</sequence>
<dbReference type="AlphaFoldDB" id="A0A1U9KKS1"/>
<gene>
    <name evidence="6" type="ORF">A0U92_09780</name>
</gene>
<dbReference type="GO" id="GO:0003677">
    <property type="term" value="F:DNA binding"/>
    <property type="evidence" value="ECO:0007669"/>
    <property type="project" value="UniProtKB-KW"/>
</dbReference>
<evidence type="ECO:0000256" key="1">
    <source>
        <dbReference type="ARBA" id="ARBA00023015"/>
    </source>
</evidence>
<feature type="domain" description="HTH iclR-type" evidence="4">
    <location>
        <begin position="8"/>
        <end position="72"/>
    </location>
</feature>
<dbReference type="Gene3D" id="1.10.10.10">
    <property type="entry name" value="Winged helix-like DNA-binding domain superfamily/Winged helix DNA-binding domain"/>
    <property type="match status" value="1"/>
</dbReference>
<evidence type="ECO:0000313" key="6">
    <source>
        <dbReference type="EMBL" id="AQS86401.1"/>
    </source>
</evidence>
<dbReference type="Pfam" id="PF01614">
    <property type="entry name" value="IclR_C"/>
    <property type="match status" value="1"/>
</dbReference>
<keyword evidence="7" id="KW-1185">Reference proteome</keyword>
<dbReference type="InterPro" id="IPR036388">
    <property type="entry name" value="WH-like_DNA-bd_sf"/>
</dbReference>
<dbReference type="PANTHER" id="PTHR30136:SF2">
    <property type="entry name" value="TRANSCRIPTIONAL REGULATOR ICLR"/>
    <property type="match status" value="1"/>
</dbReference>
<dbReference type="InterPro" id="IPR029016">
    <property type="entry name" value="GAF-like_dom_sf"/>
</dbReference>
<keyword evidence="1" id="KW-0805">Transcription regulation</keyword>
<dbReference type="SUPFAM" id="SSF55781">
    <property type="entry name" value="GAF domain-like"/>
    <property type="match status" value="1"/>
</dbReference>
<keyword evidence="2" id="KW-0238">DNA-binding</keyword>
<dbReference type="InterPro" id="IPR014757">
    <property type="entry name" value="Tscrpt_reg_IclR_C"/>
</dbReference>
<dbReference type="PANTHER" id="PTHR30136">
    <property type="entry name" value="HELIX-TURN-HELIX TRANSCRIPTIONAL REGULATOR, ICLR FAMILY"/>
    <property type="match status" value="1"/>
</dbReference>
<dbReference type="GO" id="GO:0003700">
    <property type="term" value="F:DNA-binding transcription factor activity"/>
    <property type="evidence" value="ECO:0007669"/>
    <property type="project" value="TreeGrafter"/>
</dbReference>
<protein>
    <submittedName>
        <fullName evidence="6">IclR family transcriptional regulator</fullName>
    </submittedName>
</protein>
<dbReference type="Pfam" id="PF09339">
    <property type="entry name" value="HTH_IclR"/>
    <property type="match status" value="1"/>
</dbReference>
<dbReference type="SUPFAM" id="SSF46785">
    <property type="entry name" value="Winged helix' DNA-binding domain"/>
    <property type="match status" value="1"/>
</dbReference>
<keyword evidence="3" id="KW-0804">Transcription</keyword>
<dbReference type="GO" id="GO:0045892">
    <property type="term" value="P:negative regulation of DNA-templated transcription"/>
    <property type="evidence" value="ECO:0007669"/>
    <property type="project" value="TreeGrafter"/>
</dbReference>
<dbReference type="InterPro" id="IPR005471">
    <property type="entry name" value="Tscrpt_reg_IclR_N"/>
</dbReference>
<dbReference type="STRING" id="435.A0U92_09780"/>
<dbReference type="PROSITE" id="PS51078">
    <property type="entry name" value="ICLR_ED"/>
    <property type="match status" value="1"/>
</dbReference>
<accession>A0A1U9KKS1</accession>
<evidence type="ECO:0000259" key="5">
    <source>
        <dbReference type="PROSITE" id="PS51078"/>
    </source>
</evidence>
<dbReference type="Proteomes" id="UP000188937">
    <property type="component" value="Chromosome"/>
</dbReference>
<evidence type="ECO:0000256" key="2">
    <source>
        <dbReference type="ARBA" id="ARBA00023125"/>
    </source>
</evidence>
<proteinExistence type="predicted"/>
<name>A0A1U9KKS1_ACEAC</name>
<evidence type="ECO:0000313" key="7">
    <source>
        <dbReference type="Proteomes" id="UP000188937"/>
    </source>
</evidence>
<evidence type="ECO:0000259" key="4">
    <source>
        <dbReference type="PROSITE" id="PS51077"/>
    </source>
</evidence>
<evidence type="ECO:0000256" key="3">
    <source>
        <dbReference type="ARBA" id="ARBA00023163"/>
    </source>
</evidence>
<feature type="domain" description="IclR-ED" evidence="5">
    <location>
        <begin position="73"/>
        <end position="260"/>
    </location>
</feature>
<dbReference type="PROSITE" id="PS51077">
    <property type="entry name" value="HTH_ICLR"/>
    <property type="match status" value="1"/>
</dbReference>
<dbReference type="InterPro" id="IPR036390">
    <property type="entry name" value="WH_DNA-bd_sf"/>
</dbReference>
<dbReference type="eggNOG" id="COG1414">
    <property type="taxonomic scope" value="Bacteria"/>
</dbReference>